<evidence type="ECO:0000313" key="4">
    <source>
        <dbReference type="Proteomes" id="UP000620559"/>
    </source>
</evidence>
<dbReference type="RefSeq" id="WP_193925392.1">
    <property type="nucleotide sequence ID" value="NZ_JADEWL010000192.1"/>
</dbReference>
<dbReference type="AlphaFoldDB" id="A0A8J7JXG9"/>
<evidence type="ECO:0000256" key="1">
    <source>
        <dbReference type="SAM" id="MobiDB-lite"/>
    </source>
</evidence>
<comment type="caution">
    <text evidence="3">The sequence shown here is derived from an EMBL/GenBank/DDBJ whole genome shotgun (WGS) entry which is preliminary data.</text>
</comment>
<dbReference type="Pfam" id="PF01471">
    <property type="entry name" value="PG_binding_1"/>
    <property type="match status" value="2"/>
</dbReference>
<dbReference type="Proteomes" id="UP000620559">
    <property type="component" value="Unassembled WGS sequence"/>
</dbReference>
<feature type="domain" description="Peptidoglycan binding-like" evidence="2">
    <location>
        <begin position="95"/>
        <end position="149"/>
    </location>
</feature>
<feature type="domain" description="Peptidoglycan binding-like" evidence="2">
    <location>
        <begin position="41"/>
        <end position="88"/>
    </location>
</feature>
<dbReference type="SUPFAM" id="SSF47090">
    <property type="entry name" value="PGBD-like"/>
    <property type="match status" value="2"/>
</dbReference>
<dbReference type="Gene3D" id="1.10.101.10">
    <property type="entry name" value="PGBD-like superfamily/PGBD"/>
    <property type="match status" value="2"/>
</dbReference>
<reference evidence="3" key="1">
    <citation type="submission" date="2020-10" db="EMBL/GenBank/DDBJ databases">
        <authorList>
            <person name="Castelo-Branco R."/>
            <person name="Eusebio N."/>
            <person name="Adriana R."/>
            <person name="Vieira A."/>
            <person name="Brugerolle De Fraissinette N."/>
            <person name="Rezende De Castro R."/>
            <person name="Schneider M.P."/>
            <person name="Vasconcelos V."/>
            <person name="Leao P.N."/>
        </authorList>
    </citation>
    <scope>NUCLEOTIDE SEQUENCE</scope>
    <source>
        <strain evidence="3">LEGE 06105</strain>
    </source>
</reference>
<feature type="compositionally biased region" description="Low complexity" evidence="1">
    <location>
        <begin position="230"/>
        <end position="259"/>
    </location>
</feature>
<name>A0A8J7JXG9_9CYAN</name>
<feature type="compositionally biased region" description="Pro residues" evidence="1">
    <location>
        <begin position="194"/>
        <end position="210"/>
    </location>
</feature>
<keyword evidence="4" id="KW-1185">Reference proteome</keyword>
<dbReference type="EMBL" id="JADEWL010000192">
    <property type="protein sequence ID" value="MBE9216685.1"/>
    <property type="molecule type" value="Genomic_DNA"/>
</dbReference>
<organism evidence="3 4">
    <name type="scientific">Plectonema cf. radiosum LEGE 06105</name>
    <dbReference type="NCBI Taxonomy" id="945769"/>
    <lineage>
        <taxon>Bacteria</taxon>
        <taxon>Bacillati</taxon>
        <taxon>Cyanobacteriota</taxon>
        <taxon>Cyanophyceae</taxon>
        <taxon>Oscillatoriophycideae</taxon>
        <taxon>Oscillatoriales</taxon>
        <taxon>Microcoleaceae</taxon>
        <taxon>Plectonema</taxon>
    </lineage>
</organism>
<dbReference type="InterPro" id="IPR036365">
    <property type="entry name" value="PGBD-like_sf"/>
</dbReference>
<protein>
    <submittedName>
        <fullName evidence="3">Peptidoglycan-binding protein</fullName>
    </submittedName>
</protein>
<gene>
    <name evidence="3" type="ORF">IQ247_29175</name>
</gene>
<proteinExistence type="predicted"/>
<feature type="compositionally biased region" description="Low complexity" evidence="1">
    <location>
        <begin position="163"/>
        <end position="193"/>
    </location>
</feature>
<dbReference type="InterPro" id="IPR036366">
    <property type="entry name" value="PGBDSf"/>
</dbReference>
<accession>A0A8J7JXG9</accession>
<dbReference type="InterPro" id="IPR002477">
    <property type="entry name" value="Peptidoglycan-bd-like"/>
</dbReference>
<feature type="compositionally biased region" description="Low complexity" evidence="1">
    <location>
        <begin position="211"/>
        <end position="220"/>
    </location>
</feature>
<evidence type="ECO:0000313" key="3">
    <source>
        <dbReference type="EMBL" id="MBE9216685.1"/>
    </source>
</evidence>
<feature type="region of interest" description="Disordered" evidence="1">
    <location>
        <begin position="151"/>
        <end position="259"/>
    </location>
</feature>
<evidence type="ECO:0000259" key="2">
    <source>
        <dbReference type="Pfam" id="PF01471"/>
    </source>
</evidence>
<sequence length="259" mass="27984">MWCEFSNRSISVVTVCVIAGSVAVSSTVMAARQRNYTPREFRSVLYGLGYNVAVSDAPLTDAQTRKAIREFQQGYKLGVDGIAGPKTQDFAAEIVRSLKYNLNLVTNPDPKLALDQFYGPTTQEAVKQYQEQLQLEQTGIADLALRQRLNQQAKQETPESEPEATPTPEVTPSPTATPEVTPTPVFPEATPTPEVTPSPTPTPEVTPTPVFPEATPTPTESPDDDEEGTLEPTPSPTATPEVTPTPVIPTVNPIPTETP</sequence>